<keyword evidence="9" id="KW-0378">Hydrolase</keyword>
<dbReference type="Gene3D" id="1.20.120.1220">
    <property type="match status" value="1"/>
</dbReference>
<feature type="transmembrane region" description="Helical" evidence="10">
    <location>
        <begin position="235"/>
        <end position="252"/>
    </location>
</feature>
<evidence type="ECO:0000313" key="14">
    <source>
        <dbReference type="Proteomes" id="UP000247555"/>
    </source>
</evidence>
<comment type="similarity">
    <text evidence="2 8">Belongs to the peptidase A24 family.</text>
</comment>
<feature type="transmembrane region" description="Helical" evidence="10">
    <location>
        <begin position="167"/>
        <end position="187"/>
    </location>
</feature>
<keyword evidence="9" id="KW-0808">Transferase</keyword>
<keyword evidence="6 10" id="KW-1133">Transmembrane helix</keyword>
<dbReference type="InterPro" id="IPR010627">
    <property type="entry name" value="Prepilin_pept_A24_N"/>
</dbReference>
<feature type="transmembrane region" description="Helical" evidence="10">
    <location>
        <begin position="207"/>
        <end position="228"/>
    </location>
</feature>
<dbReference type="Proteomes" id="UP000247555">
    <property type="component" value="Unassembled WGS sequence"/>
</dbReference>
<dbReference type="GO" id="GO:0032259">
    <property type="term" value="P:methylation"/>
    <property type="evidence" value="ECO:0007669"/>
    <property type="project" value="UniProtKB-KW"/>
</dbReference>
<evidence type="ECO:0000256" key="4">
    <source>
        <dbReference type="ARBA" id="ARBA00022519"/>
    </source>
</evidence>
<protein>
    <recommendedName>
        <fullName evidence="9">Prepilin leader peptidase/N-methyltransferase</fullName>
        <ecNumber evidence="9">2.1.1.-</ecNumber>
        <ecNumber evidence="9">3.4.23.43</ecNumber>
    </recommendedName>
</protein>
<feature type="domain" description="Prepilin peptidase A24 N-terminal" evidence="12">
    <location>
        <begin position="14"/>
        <end position="108"/>
    </location>
</feature>
<dbReference type="InterPro" id="IPR000045">
    <property type="entry name" value="Prepilin_IV_endopep_pep"/>
</dbReference>
<sequence>MSDLALPWPALLAIGLALASFVGVLAARWPAALADSPAPTATDLLARLCRPPSHCPHCHTRLRIYELIPVLSWLAQRGRCRHCQAPLGMGDTMLELTGAALALLLGWRHGADGLGLAAGLLFAFTLLALAWLDARSLWLPDALTLPLLWAGLLYTSLRAPAALSEHVWAAALGYGLLAGLNAIHLVLRRRHGLGGGDAKLLAALGAWLGLWALPQILTLAALGGLIWALFTRQRALAFGPWLAAAGLAGWLWPGVTLL</sequence>
<dbReference type="InterPro" id="IPR014032">
    <property type="entry name" value="Peptidase_A24A_bac"/>
</dbReference>
<evidence type="ECO:0000256" key="7">
    <source>
        <dbReference type="ARBA" id="ARBA00023136"/>
    </source>
</evidence>
<evidence type="ECO:0000259" key="12">
    <source>
        <dbReference type="Pfam" id="PF06750"/>
    </source>
</evidence>
<keyword evidence="4" id="KW-0997">Cell inner membrane</keyword>
<dbReference type="RefSeq" id="WP_110391898.1">
    <property type="nucleotide sequence ID" value="NZ_QJKI01000027.1"/>
</dbReference>
<comment type="function">
    <text evidence="9">Plays an essential role in type IV pili and type II pseudopili formation by proteolytically removing the leader sequence from substrate proteins and subsequently monomethylating the alpha-amino group of the newly exposed N-terminal phenylalanine.</text>
</comment>
<evidence type="ECO:0000256" key="1">
    <source>
        <dbReference type="ARBA" id="ARBA00004429"/>
    </source>
</evidence>
<dbReference type="GO" id="GO:0005886">
    <property type="term" value="C:plasma membrane"/>
    <property type="evidence" value="ECO:0007669"/>
    <property type="project" value="UniProtKB-SubCell"/>
</dbReference>
<feature type="transmembrane region" description="Helical" evidence="10">
    <location>
        <begin position="114"/>
        <end position="132"/>
    </location>
</feature>
<comment type="catalytic activity">
    <reaction evidence="9">
        <text>Typically cleaves a -Gly-|-Phe- bond to release an N-terminal, basic peptide of 5-8 residues from type IV prepilin, and then N-methylates the new N-terminal amino group, the methyl donor being S-adenosyl-L-methionine.</text>
        <dbReference type="EC" id="3.4.23.43"/>
    </reaction>
</comment>
<accession>A0A318KHM8</accession>
<dbReference type="EC" id="3.4.23.43" evidence="9"/>
<evidence type="ECO:0000256" key="6">
    <source>
        <dbReference type="ARBA" id="ARBA00022989"/>
    </source>
</evidence>
<keyword evidence="3" id="KW-1003">Cell membrane</keyword>
<keyword evidence="5 9" id="KW-0812">Transmembrane</keyword>
<dbReference type="GO" id="GO:0008168">
    <property type="term" value="F:methyltransferase activity"/>
    <property type="evidence" value="ECO:0007669"/>
    <property type="project" value="UniProtKB-KW"/>
</dbReference>
<dbReference type="AlphaFoldDB" id="A0A318KHM8"/>
<dbReference type="OrthoDB" id="9789291at2"/>
<keyword evidence="9" id="KW-0645">Protease</keyword>
<keyword evidence="9" id="KW-0489">Methyltransferase</keyword>
<dbReference type="GO" id="GO:0006465">
    <property type="term" value="P:signal peptide processing"/>
    <property type="evidence" value="ECO:0007669"/>
    <property type="project" value="TreeGrafter"/>
</dbReference>
<evidence type="ECO:0000256" key="2">
    <source>
        <dbReference type="ARBA" id="ARBA00005801"/>
    </source>
</evidence>
<evidence type="ECO:0000313" key="13">
    <source>
        <dbReference type="EMBL" id="PXX75153.1"/>
    </source>
</evidence>
<dbReference type="EMBL" id="QJKI01000027">
    <property type="protein sequence ID" value="PXX75153.1"/>
    <property type="molecule type" value="Genomic_DNA"/>
</dbReference>
<reference evidence="13 14" key="1">
    <citation type="submission" date="2018-05" db="EMBL/GenBank/DDBJ databases">
        <title>Genomic Encyclopedia of Type Strains, Phase IV (KMG-IV): sequencing the most valuable type-strain genomes for metagenomic binning, comparative biology and taxonomic classification.</title>
        <authorList>
            <person name="Goeker M."/>
        </authorList>
    </citation>
    <scope>NUCLEOTIDE SEQUENCE [LARGE SCALE GENOMIC DNA]</scope>
    <source>
        <strain evidence="13 14">DSM 29661</strain>
    </source>
</reference>
<feature type="domain" description="Prepilin type IV endopeptidase peptidase" evidence="11">
    <location>
        <begin position="120"/>
        <end position="229"/>
    </location>
</feature>
<dbReference type="GO" id="GO:0004190">
    <property type="term" value="F:aspartic-type endopeptidase activity"/>
    <property type="evidence" value="ECO:0007669"/>
    <property type="project" value="UniProtKB-EC"/>
</dbReference>
<evidence type="ECO:0000259" key="11">
    <source>
        <dbReference type="Pfam" id="PF01478"/>
    </source>
</evidence>
<evidence type="ECO:0000256" key="9">
    <source>
        <dbReference type="RuleBase" id="RU003794"/>
    </source>
</evidence>
<dbReference type="PANTHER" id="PTHR30487">
    <property type="entry name" value="TYPE 4 PREPILIN-LIKE PROTEINS LEADER PEPTIDE-PROCESSING ENZYME"/>
    <property type="match status" value="1"/>
</dbReference>
<gene>
    <name evidence="13" type="ORF">DFR34_1276</name>
</gene>
<dbReference type="Pfam" id="PF06750">
    <property type="entry name" value="A24_N_bact"/>
    <property type="match status" value="1"/>
</dbReference>
<name>A0A318KHM8_9NEIS</name>
<dbReference type="EC" id="2.1.1.-" evidence="9"/>
<dbReference type="InterPro" id="IPR050882">
    <property type="entry name" value="Prepilin_peptidase/N-MTase"/>
</dbReference>
<comment type="subcellular location">
    <subcellularLocation>
        <location evidence="1">Cell inner membrane</location>
        <topology evidence="1">Multi-pass membrane protein</topology>
    </subcellularLocation>
    <subcellularLocation>
        <location evidence="9">Cell membrane</location>
        <topology evidence="9">Multi-pass membrane protein</topology>
    </subcellularLocation>
</comment>
<comment type="caution">
    <text evidence="13">The sequence shown here is derived from an EMBL/GenBank/DDBJ whole genome shotgun (WGS) entry which is preliminary data.</text>
</comment>
<evidence type="ECO:0000256" key="10">
    <source>
        <dbReference type="SAM" id="Phobius"/>
    </source>
</evidence>
<organism evidence="13 14">
    <name type="scientific">Rivihabitans pingtungensis</name>
    <dbReference type="NCBI Taxonomy" id="1054498"/>
    <lineage>
        <taxon>Bacteria</taxon>
        <taxon>Pseudomonadati</taxon>
        <taxon>Pseudomonadota</taxon>
        <taxon>Betaproteobacteria</taxon>
        <taxon>Neisseriales</taxon>
        <taxon>Aquaspirillaceae</taxon>
        <taxon>Rivihabitans</taxon>
    </lineage>
</organism>
<dbReference type="Pfam" id="PF01478">
    <property type="entry name" value="Peptidase_A24"/>
    <property type="match status" value="1"/>
</dbReference>
<keyword evidence="7 10" id="KW-0472">Membrane</keyword>
<dbReference type="PRINTS" id="PR00864">
    <property type="entry name" value="PREPILNPTASE"/>
</dbReference>
<keyword evidence="9" id="KW-0511">Multifunctional enzyme</keyword>
<evidence type="ECO:0000256" key="3">
    <source>
        <dbReference type="ARBA" id="ARBA00022475"/>
    </source>
</evidence>
<dbReference type="PANTHER" id="PTHR30487:SF0">
    <property type="entry name" value="PREPILIN LEADER PEPTIDASE_N-METHYLTRANSFERASE-RELATED"/>
    <property type="match status" value="1"/>
</dbReference>
<feature type="transmembrane region" description="Helical" evidence="10">
    <location>
        <begin position="138"/>
        <end position="155"/>
    </location>
</feature>
<evidence type="ECO:0000256" key="8">
    <source>
        <dbReference type="RuleBase" id="RU003793"/>
    </source>
</evidence>
<evidence type="ECO:0000256" key="5">
    <source>
        <dbReference type="ARBA" id="ARBA00022692"/>
    </source>
</evidence>
<keyword evidence="14" id="KW-1185">Reference proteome</keyword>
<proteinExistence type="inferred from homology"/>